<protein>
    <submittedName>
        <fullName evidence="3">Transposase</fullName>
    </submittedName>
</protein>
<evidence type="ECO:0000259" key="1">
    <source>
        <dbReference type="Pfam" id="PF01609"/>
    </source>
</evidence>
<accession>A0ABS4PWC5</accession>
<dbReference type="PANTHER" id="PTHR30007:SF1">
    <property type="entry name" value="BLR1914 PROTEIN"/>
    <property type="match status" value="1"/>
</dbReference>
<feature type="domain" description="Transposase IS4-like" evidence="1">
    <location>
        <begin position="2"/>
        <end position="124"/>
    </location>
</feature>
<evidence type="ECO:0000313" key="4">
    <source>
        <dbReference type="EMBL" id="MBP2185380.1"/>
    </source>
</evidence>
<dbReference type="Pfam" id="PF01609">
    <property type="entry name" value="DDE_Tnp_1"/>
    <property type="match status" value="1"/>
</dbReference>
<organism evidence="3 5">
    <name type="scientific">Amycolatopsis magusensis</name>
    <dbReference type="NCBI Taxonomy" id="882444"/>
    <lineage>
        <taxon>Bacteria</taxon>
        <taxon>Bacillati</taxon>
        <taxon>Actinomycetota</taxon>
        <taxon>Actinomycetes</taxon>
        <taxon>Pseudonocardiales</taxon>
        <taxon>Pseudonocardiaceae</taxon>
        <taxon>Amycolatopsis</taxon>
    </lineage>
</organism>
<reference evidence="3 5" key="1">
    <citation type="submission" date="2021-03" db="EMBL/GenBank/DDBJ databases">
        <title>Sequencing the genomes of 1000 actinobacteria strains.</title>
        <authorList>
            <person name="Klenk H.-P."/>
        </authorList>
    </citation>
    <scope>NUCLEOTIDE SEQUENCE [LARGE SCALE GENOMIC DNA]</scope>
    <source>
        <strain evidence="3 5">DSM 45510</strain>
    </source>
</reference>
<dbReference type="InterPro" id="IPR002559">
    <property type="entry name" value="Transposase_11"/>
</dbReference>
<keyword evidence="5" id="KW-1185">Reference proteome</keyword>
<evidence type="ECO:0000313" key="5">
    <source>
        <dbReference type="Proteomes" id="UP000741013"/>
    </source>
</evidence>
<dbReference type="NCBIfam" id="NF033580">
    <property type="entry name" value="transpos_IS5_3"/>
    <property type="match status" value="1"/>
</dbReference>
<name>A0ABS4PWC5_9PSEU</name>
<dbReference type="EMBL" id="JAGGMS010000001">
    <property type="protein sequence ID" value="MBP2181159.1"/>
    <property type="molecule type" value="Genomic_DNA"/>
</dbReference>
<evidence type="ECO:0000313" key="2">
    <source>
        <dbReference type="EMBL" id="MBP2181159.1"/>
    </source>
</evidence>
<comment type="caution">
    <text evidence="3">The sequence shown here is derived from an EMBL/GenBank/DDBJ whole genome shotgun (WGS) entry which is preliminary data.</text>
</comment>
<proteinExistence type="predicted"/>
<dbReference type="PANTHER" id="PTHR30007">
    <property type="entry name" value="PHP DOMAIN PROTEIN"/>
    <property type="match status" value="1"/>
</dbReference>
<sequence>MSDRGGIPLSVVVSAANRNDHLTFEAVVDAVEPVAGPVGRPRRRPRKLHADKGYDYATCRKVLRRRGIIARIARRGIESATRLGRHRYVVERTLEWVSRFRRLARRYERKAVHFLGFTQLACAVICYRRAVKLDLLTHDNPK</sequence>
<dbReference type="EMBL" id="JAGGMS010000001">
    <property type="protein sequence ID" value="MBP2183734.1"/>
    <property type="molecule type" value="Genomic_DNA"/>
</dbReference>
<evidence type="ECO:0000313" key="3">
    <source>
        <dbReference type="EMBL" id="MBP2183734.1"/>
    </source>
</evidence>
<dbReference type="EMBL" id="JAGGMS010000001">
    <property type="protein sequence ID" value="MBP2185380.1"/>
    <property type="molecule type" value="Genomic_DNA"/>
</dbReference>
<gene>
    <name evidence="2" type="ORF">JOM49_002685</name>
    <name evidence="3" type="ORF">JOM49_005260</name>
    <name evidence="4" type="ORF">JOM49_006906</name>
</gene>
<dbReference type="Proteomes" id="UP000741013">
    <property type="component" value="Unassembled WGS sequence"/>
</dbReference>